<reference evidence="1" key="1">
    <citation type="submission" date="2017-12" db="EMBL/GenBank/DDBJ databases">
        <title>FDA dAtabase for Regulatory Grade micrObial Sequences (FDA-ARGOS): Supporting development and validation of Infectious Disease Dx tests.</title>
        <authorList>
            <person name="Campos J."/>
            <person name="Goldberg B."/>
            <person name="Tallon L."/>
            <person name="Sadzewicz L."/>
            <person name="Sengamalay N."/>
            <person name="Ott S."/>
            <person name="Godinez A."/>
            <person name="Nagaraj S."/>
            <person name="Vyas G."/>
            <person name="Aluvathingal J."/>
            <person name="Nadendla S."/>
            <person name="Geyer C."/>
            <person name="Nandy P."/>
            <person name="Hobson J."/>
            <person name="Sichtig H."/>
        </authorList>
    </citation>
    <scope>NUCLEOTIDE SEQUENCE</scope>
    <source>
        <strain evidence="1">FDAARGOS_252</strain>
    </source>
</reference>
<evidence type="ECO:0000313" key="2">
    <source>
        <dbReference type="Proteomes" id="UP000191257"/>
    </source>
</evidence>
<organism evidence="1 2">
    <name type="scientific">Paracoccus yeei</name>
    <dbReference type="NCBI Taxonomy" id="147645"/>
    <lineage>
        <taxon>Bacteria</taxon>
        <taxon>Pseudomonadati</taxon>
        <taxon>Pseudomonadota</taxon>
        <taxon>Alphaproteobacteria</taxon>
        <taxon>Rhodobacterales</taxon>
        <taxon>Paracoccaceae</taxon>
        <taxon>Paracoccus</taxon>
    </lineage>
</organism>
<protein>
    <submittedName>
        <fullName evidence="1">Uncharacterized protein</fullName>
    </submittedName>
</protein>
<sequence length="156" mass="16929">MTNLFADFYRKKPSCPAIQEAAARHMIASHKGPKPVLGGGFGMQSNGAMAALAAERRDAMRPQVIEMRASGMTKEAIGLELDISAGLVKRILDEADGISYGPKPDERRKEVEARAERNAWIMRQHDAGISNAEIAKVVGMDRNSVAKIIRQGKGKA</sequence>
<evidence type="ECO:0000313" key="1">
    <source>
        <dbReference type="EMBL" id="ARC37874.1"/>
    </source>
</evidence>
<name>A0A1V0GVH9_9RHOB</name>
<dbReference type="KEGG" id="pye:A6J80_17315"/>
<keyword evidence="2" id="KW-1185">Reference proteome</keyword>
<dbReference type="Proteomes" id="UP000191257">
    <property type="component" value="Chromosome"/>
</dbReference>
<dbReference type="STRING" id="147645.A6J80_17315"/>
<gene>
    <name evidence="1" type="ORF">A6J80_17315</name>
</gene>
<dbReference type="EMBL" id="CP020442">
    <property type="protein sequence ID" value="ARC37874.1"/>
    <property type="molecule type" value="Genomic_DNA"/>
</dbReference>
<proteinExistence type="predicted"/>
<dbReference type="AlphaFoldDB" id="A0A1V0GVH9"/>
<accession>A0A1V0GVH9</accession>
<dbReference type="RefSeq" id="WP_080622335.1">
    <property type="nucleotide sequence ID" value="NZ_CAWMZI010000001.1"/>
</dbReference>